<dbReference type="Proteomes" id="UP001146015">
    <property type="component" value="Unassembled WGS sequence"/>
</dbReference>
<comment type="caution">
    <text evidence="1">The sequence shown here is derived from an EMBL/GenBank/DDBJ whole genome shotgun (WGS) entry which is preliminary data.</text>
</comment>
<evidence type="ECO:0000313" key="1">
    <source>
        <dbReference type="EMBL" id="MCX5574235.1"/>
    </source>
</evidence>
<dbReference type="PANTHER" id="PTHR12521">
    <property type="entry name" value="PROTEIN C6ORF130"/>
    <property type="match status" value="1"/>
</dbReference>
<proteinExistence type="predicted"/>
<reference evidence="1" key="1">
    <citation type="submission" date="2022-11" db="EMBL/GenBank/DDBJ databases">
        <title>Biodiversity and phylogenetic relationships of bacteria.</title>
        <authorList>
            <person name="Machado R.A.R."/>
            <person name="Bhat A."/>
            <person name="Loulou A."/>
            <person name="Kallel S."/>
        </authorList>
    </citation>
    <scope>NUCLEOTIDE SEQUENCE</scope>
    <source>
        <strain evidence="1">E-TC7</strain>
    </source>
</reference>
<gene>
    <name evidence="1" type="ORF">OSH03_09695</name>
</gene>
<evidence type="ECO:0000313" key="2">
    <source>
        <dbReference type="Proteomes" id="UP001146015"/>
    </source>
</evidence>
<dbReference type="SUPFAM" id="SSF52949">
    <property type="entry name" value="Macro domain-like"/>
    <property type="match status" value="1"/>
</dbReference>
<keyword evidence="2" id="KW-1185">Reference proteome</keyword>
<dbReference type="Gene3D" id="3.40.220.10">
    <property type="entry name" value="Leucine Aminopeptidase, subunit E, domain 1"/>
    <property type="match status" value="1"/>
</dbReference>
<dbReference type="InterPro" id="IPR050892">
    <property type="entry name" value="ADP-ribose_metab_enzymes"/>
</dbReference>
<dbReference type="GeneID" id="93246033"/>
<accession>A0ABT3VWU5</accession>
<protein>
    <submittedName>
        <fullName evidence="1">Macro domain-containing protein</fullName>
    </submittedName>
</protein>
<sequence>MSLKELLKVGGVVVEVKKYYKGNVDFIAGEGIILNEFIGEVATRQINIIDGDYYASSSLLDKNEKVGFLLYDGKKSELDLSDAEEISNDEFETIWERSTASLQEKKRINYLSGDAVEPLKKSTVIAHIVNNKGKWGKGFVLSLSNKYPAAKKHYLSSFKENNIPELGVVDFVKIDEQEQIFIANMYAQDGIKKNINDKNQYVCYSSLAVCLEKLSDFALVHRLSIQMPRIGAGLGGGDWNVIEALILKTICYKMIDCNVITL</sequence>
<dbReference type="RefSeq" id="WP_119915844.1">
    <property type="nucleotide sequence ID" value="NZ_JAPKNE010000002.1"/>
</dbReference>
<organism evidence="1 2">
    <name type="scientific">Enterobacter nematophilus</name>
    <dbReference type="NCBI Taxonomy" id="2994648"/>
    <lineage>
        <taxon>Bacteria</taxon>
        <taxon>Pseudomonadati</taxon>
        <taxon>Pseudomonadota</taxon>
        <taxon>Gammaproteobacteria</taxon>
        <taxon>Enterobacterales</taxon>
        <taxon>Enterobacteriaceae</taxon>
        <taxon>Enterobacter</taxon>
    </lineage>
</organism>
<dbReference type="EMBL" id="JAPKNE010000002">
    <property type="protein sequence ID" value="MCX5574235.1"/>
    <property type="molecule type" value="Genomic_DNA"/>
</dbReference>
<dbReference type="PANTHER" id="PTHR12521:SF0">
    <property type="entry name" value="ADP-RIBOSE GLYCOHYDROLASE OARD1"/>
    <property type="match status" value="1"/>
</dbReference>
<dbReference type="InterPro" id="IPR043472">
    <property type="entry name" value="Macro_dom-like"/>
</dbReference>
<name>A0ABT3VWU5_9ENTR</name>